<dbReference type="Pfam" id="PF00076">
    <property type="entry name" value="RRM_1"/>
    <property type="match status" value="1"/>
</dbReference>
<keyword evidence="9" id="KW-1185">Reference proteome</keyword>
<evidence type="ECO:0008006" key="10">
    <source>
        <dbReference type="Google" id="ProtNLM"/>
    </source>
</evidence>
<dbReference type="AlphaFoldDB" id="A0ABD3CKP7"/>
<evidence type="ECO:0000313" key="9">
    <source>
        <dbReference type="Proteomes" id="UP001632038"/>
    </source>
</evidence>
<evidence type="ECO:0000313" key="8">
    <source>
        <dbReference type="EMBL" id="KAL3629192.1"/>
    </source>
</evidence>
<keyword evidence="3" id="KW-0479">Metal-binding</keyword>
<evidence type="ECO:0000256" key="3">
    <source>
        <dbReference type="PROSITE-ProRule" id="PRU00723"/>
    </source>
</evidence>
<dbReference type="InterPro" id="IPR045137">
    <property type="entry name" value="RBM26/27"/>
</dbReference>
<feature type="region of interest" description="Disordered" evidence="5">
    <location>
        <begin position="808"/>
        <end position="851"/>
    </location>
</feature>
<evidence type="ECO:0000256" key="5">
    <source>
        <dbReference type="SAM" id="MobiDB-lite"/>
    </source>
</evidence>
<evidence type="ECO:0000256" key="4">
    <source>
        <dbReference type="SAM" id="Coils"/>
    </source>
</evidence>
<comment type="caution">
    <text evidence="8">The sequence shown here is derived from an EMBL/GenBank/DDBJ whole genome shotgun (WGS) entry which is preliminary data.</text>
</comment>
<feature type="region of interest" description="Disordered" evidence="5">
    <location>
        <begin position="641"/>
        <end position="702"/>
    </location>
</feature>
<organism evidence="8 9">
    <name type="scientific">Castilleja foliolosa</name>
    <dbReference type="NCBI Taxonomy" id="1961234"/>
    <lineage>
        <taxon>Eukaryota</taxon>
        <taxon>Viridiplantae</taxon>
        <taxon>Streptophyta</taxon>
        <taxon>Embryophyta</taxon>
        <taxon>Tracheophyta</taxon>
        <taxon>Spermatophyta</taxon>
        <taxon>Magnoliopsida</taxon>
        <taxon>eudicotyledons</taxon>
        <taxon>Gunneridae</taxon>
        <taxon>Pentapetalae</taxon>
        <taxon>asterids</taxon>
        <taxon>lamiids</taxon>
        <taxon>Lamiales</taxon>
        <taxon>Orobanchaceae</taxon>
        <taxon>Pedicularideae</taxon>
        <taxon>Castillejinae</taxon>
        <taxon>Castilleja</taxon>
    </lineage>
</organism>
<gene>
    <name evidence="8" type="ORF">CASFOL_026414</name>
</gene>
<feature type="compositionally biased region" description="Polar residues" evidence="5">
    <location>
        <begin position="648"/>
        <end position="659"/>
    </location>
</feature>
<feature type="region of interest" description="Disordered" evidence="5">
    <location>
        <begin position="1"/>
        <end position="112"/>
    </location>
</feature>
<protein>
    <recommendedName>
        <fullName evidence="10">Zinc finger CCCH domain-containing protein 41</fullName>
    </recommendedName>
</protein>
<evidence type="ECO:0000259" key="7">
    <source>
        <dbReference type="PROSITE" id="PS50103"/>
    </source>
</evidence>
<feature type="coiled-coil region" evidence="4">
    <location>
        <begin position="588"/>
        <end position="633"/>
    </location>
</feature>
<feature type="domain" description="C3H1-type" evidence="7">
    <location>
        <begin position="215"/>
        <end position="243"/>
    </location>
</feature>
<feature type="compositionally biased region" description="Polar residues" evidence="5">
    <location>
        <begin position="667"/>
        <end position="688"/>
    </location>
</feature>
<dbReference type="InterPro" id="IPR000504">
    <property type="entry name" value="RRM_dom"/>
</dbReference>
<feature type="compositionally biased region" description="Polar residues" evidence="5">
    <location>
        <begin position="816"/>
        <end position="832"/>
    </location>
</feature>
<feature type="zinc finger region" description="C3H1-type" evidence="3">
    <location>
        <begin position="215"/>
        <end position="243"/>
    </location>
</feature>
<keyword evidence="1 2" id="KW-0694">RNA-binding</keyword>
<dbReference type="GO" id="GO:0003723">
    <property type="term" value="F:RNA binding"/>
    <property type="evidence" value="ECO:0007669"/>
    <property type="project" value="UniProtKB-UniRule"/>
</dbReference>
<keyword evidence="4" id="KW-0175">Coiled coil</keyword>
<dbReference type="PANTHER" id="PTHR14398">
    <property type="entry name" value="RNA RECOGNITION RRM/RNP DOMAIN"/>
    <property type="match status" value="1"/>
</dbReference>
<dbReference type="GO" id="GO:0008270">
    <property type="term" value="F:zinc ion binding"/>
    <property type="evidence" value="ECO:0007669"/>
    <property type="project" value="UniProtKB-KW"/>
</dbReference>
<dbReference type="SMART" id="SM00360">
    <property type="entry name" value="RRM"/>
    <property type="match status" value="1"/>
</dbReference>
<keyword evidence="3" id="KW-0863">Zinc-finger</keyword>
<dbReference type="PANTHER" id="PTHR14398:SF0">
    <property type="entry name" value="ZINC FINGER PROTEIN SWM"/>
    <property type="match status" value="1"/>
</dbReference>
<evidence type="ECO:0000256" key="2">
    <source>
        <dbReference type="PROSITE-ProRule" id="PRU00176"/>
    </source>
</evidence>
<keyword evidence="3" id="KW-0862">Zinc</keyword>
<dbReference type="CDD" id="cd12257">
    <property type="entry name" value="RRM1_RBM26_like"/>
    <property type="match status" value="1"/>
</dbReference>
<feature type="domain" description="RRM" evidence="6">
    <location>
        <begin position="454"/>
        <end position="526"/>
    </location>
</feature>
<dbReference type="InterPro" id="IPR000571">
    <property type="entry name" value="Znf_CCCH"/>
</dbReference>
<proteinExistence type="predicted"/>
<accession>A0ABD3CKP7</accession>
<feature type="compositionally biased region" description="Basic and acidic residues" evidence="5">
    <location>
        <begin position="68"/>
        <end position="82"/>
    </location>
</feature>
<dbReference type="FunFam" id="3.30.70.330:FF:000719">
    <property type="entry name" value="Predicted protein"/>
    <property type="match status" value="1"/>
</dbReference>
<evidence type="ECO:0000256" key="1">
    <source>
        <dbReference type="ARBA" id="ARBA00022884"/>
    </source>
</evidence>
<feature type="compositionally biased region" description="Acidic residues" evidence="5">
    <location>
        <begin position="842"/>
        <end position="851"/>
    </location>
</feature>
<dbReference type="SMART" id="SM00356">
    <property type="entry name" value="ZnF_C3H1"/>
    <property type="match status" value="1"/>
</dbReference>
<name>A0ABD3CKP7_9LAMI</name>
<dbReference type="InterPro" id="IPR012677">
    <property type="entry name" value="Nucleotide-bd_a/b_plait_sf"/>
</dbReference>
<sequence>MELRTSPEKPGFSSSDLASDPDDKEISEGEDEDNDRNHKHRKRETHSQSLEGDSYDQGLRRPYRKRNRPFENGDTKAGETWRNHNSSSDSGFPSRFEKRRSNQGSFSKAPLELHQRIRGNLSLPGEAGPAWGRGREPIPWGIRDSRLGFVNVPSQVIQPAMYAGRGFPNVPNAQSAPWNAFGLVPGVPNGGLDPLHPLGIAGALRPAITPPLNIGIPIRRCRDFEERGFCLRGDMCPMEHGVNRIVVDDVQSLSQFNLPAALPGSQLLGTSSGQGALPVNNKSVHAKMSKPGMTDDVSELNGGVLGGSVAGASDVYDPDQPLWANDDPQTSAAIRALNQSTADVTESFLGVESIEVSNEEPPLRNSITAGSQSTSVWGRICSSKRSSEAKEKFDSVGTSSSCLERDIKSDKALSTSAHVDVNKNNNNPLIKESSLNQHNNPARNIRKPSSKALRTLFVHGIPSKDNRKEALLSHFQKFGEVIDIYIPTQSERAFVQFLKREGAEAALKAPDAVMGNRFIKLWWANRDNIPDDKISGSSNHSVPVTLRGVSNPASGKENNNVHVYVAQPPVYDHPKPMVVNSPKAPPPQQKKLETLELLKEQLRKKQEMLDQKRNEFKRQLDKLEKQAVGLKDVMATDLTAKRLKGETAPNQAKAETSKSSPKDSIKTESPTSPELAVSNKSSSNTTVPVQEPLKPSSRPPALIGSPFAVKRFKLDNRPTTFRIVPPLPAGLANVAALEEHFSTYGELSLVELEESLQDTNDASVSCNVSARVSFTARHFAEKAFSHGKSWQKHKLQFTWLSSVNSGKENGGPDNISAASNTSSDANQTSEKTAPTHAALVSGEDENLNIVM</sequence>
<dbReference type="PROSITE" id="PS50103">
    <property type="entry name" value="ZF_C3H1"/>
    <property type="match status" value="1"/>
</dbReference>
<dbReference type="Gene3D" id="3.30.70.330">
    <property type="match status" value="1"/>
</dbReference>
<dbReference type="SUPFAM" id="SSF54928">
    <property type="entry name" value="RNA-binding domain, RBD"/>
    <property type="match status" value="1"/>
</dbReference>
<feature type="compositionally biased region" description="Acidic residues" evidence="5">
    <location>
        <begin position="19"/>
        <end position="34"/>
    </location>
</feature>
<dbReference type="EMBL" id="JAVIJP010000034">
    <property type="protein sequence ID" value="KAL3629192.1"/>
    <property type="molecule type" value="Genomic_DNA"/>
</dbReference>
<dbReference type="Proteomes" id="UP001632038">
    <property type="component" value="Unassembled WGS sequence"/>
</dbReference>
<evidence type="ECO:0000259" key="6">
    <source>
        <dbReference type="PROSITE" id="PS50102"/>
    </source>
</evidence>
<reference evidence="9" key="1">
    <citation type="journal article" date="2024" name="IScience">
        <title>Strigolactones Initiate the Formation of Haustorium-like Structures in Castilleja.</title>
        <authorList>
            <person name="Buerger M."/>
            <person name="Peterson D."/>
            <person name="Chory J."/>
        </authorList>
    </citation>
    <scope>NUCLEOTIDE SEQUENCE [LARGE SCALE GENOMIC DNA]</scope>
</reference>
<dbReference type="InterPro" id="IPR035979">
    <property type="entry name" value="RBD_domain_sf"/>
</dbReference>
<dbReference type="PROSITE" id="PS50102">
    <property type="entry name" value="RRM"/>
    <property type="match status" value="1"/>
</dbReference>